<dbReference type="AlphaFoldDB" id="A0A5E4YIQ3"/>
<reference evidence="1 2" key="1">
    <citation type="submission" date="2019-08" db="EMBL/GenBank/DDBJ databases">
        <authorList>
            <person name="Peeters C."/>
        </authorList>
    </citation>
    <scope>NUCLEOTIDE SEQUENCE [LARGE SCALE GENOMIC DNA]</scope>
    <source>
        <strain evidence="1 2">LMG 31013</strain>
    </source>
</reference>
<proteinExistence type="predicted"/>
<dbReference type="EMBL" id="CABPRU010000016">
    <property type="protein sequence ID" value="VVE48417.1"/>
    <property type="molecule type" value="Genomic_DNA"/>
</dbReference>
<accession>A0A5E4YIQ3</accession>
<keyword evidence="2" id="KW-1185">Reference proteome</keyword>
<evidence type="ECO:0000313" key="2">
    <source>
        <dbReference type="Proteomes" id="UP000334380"/>
    </source>
</evidence>
<name>A0A5E4YIQ3_9BURK</name>
<protein>
    <submittedName>
        <fullName evidence="1">IgA FC receptor</fullName>
    </submittedName>
</protein>
<keyword evidence="1" id="KW-0675">Receptor</keyword>
<organism evidence="1 2">
    <name type="scientific">Pandoraea terrigena</name>
    <dbReference type="NCBI Taxonomy" id="2508292"/>
    <lineage>
        <taxon>Bacteria</taxon>
        <taxon>Pseudomonadati</taxon>
        <taxon>Pseudomonadota</taxon>
        <taxon>Betaproteobacteria</taxon>
        <taxon>Burkholderiales</taxon>
        <taxon>Burkholderiaceae</taxon>
        <taxon>Pandoraea</taxon>
    </lineage>
</organism>
<sequence length="94" mass="10472">MQVACQPRQRRQWLDPARFPPVATRRLRENPHKCAARWLEKVTPGPLAPEASVRAGVDEVALNRVGALAGWPIVRRDAVCPAHLPHAERQVGQS</sequence>
<dbReference type="Proteomes" id="UP000334380">
    <property type="component" value="Unassembled WGS sequence"/>
</dbReference>
<gene>
    <name evidence="1" type="primary">bag</name>
    <name evidence="1" type="ORF">PTE31013_04570</name>
</gene>
<evidence type="ECO:0000313" key="1">
    <source>
        <dbReference type="EMBL" id="VVE48417.1"/>
    </source>
</evidence>